<feature type="domain" description="ELP1 N-terminal second beta-propeller" evidence="10">
    <location>
        <begin position="427"/>
        <end position="694"/>
    </location>
</feature>
<dbReference type="UniPathway" id="UPA00988"/>
<dbReference type="OrthoDB" id="40048at2759"/>
<dbReference type="InterPro" id="IPR056167">
    <property type="entry name" value="A-sol_ELP1"/>
</dbReference>
<dbReference type="PIRSF" id="PIRSF017233">
    <property type="entry name" value="IKAP"/>
    <property type="match status" value="1"/>
</dbReference>
<dbReference type="Proteomes" id="UP000308199">
    <property type="component" value="Unassembled WGS sequence"/>
</dbReference>
<dbReference type="GO" id="GO:0033588">
    <property type="term" value="C:elongator holoenzyme complex"/>
    <property type="evidence" value="ECO:0007669"/>
    <property type="project" value="InterPro"/>
</dbReference>
<comment type="subcellular location">
    <subcellularLocation>
        <location evidence="6">Cytoplasm</location>
    </subcellularLocation>
    <subcellularLocation>
        <location evidence="6">Nucleus</location>
    </subcellularLocation>
</comment>
<evidence type="ECO:0000256" key="3">
    <source>
        <dbReference type="ARBA" id="ARBA00022490"/>
    </source>
</evidence>
<evidence type="ECO:0000256" key="1">
    <source>
        <dbReference type="ARBA" id="ARBA00005043"/>
    </source>
</evidence>
<dbReference type="Pfam" id="PF23925">
    <property type="entry name" value="A-sol_ELP1"/>
    <property type="match status" value="2"/>
</dbReference>
<evidence type="ECO:0000313" key="15">
    <source>
        <dbReference type="Proteomes" id="UP000308199"/>
    </source>
</evidence>
<dbReference type="Pfam" id="PF23797">
    <property type="entry name" value="Beta-prop_ELP1_2nd"/>
    <property type="match status" value="1"/>
</dbReference>
<evidence type="ECO:0000256" key="7">
    <source>
        <dbReference type="SAM" id="Coils"/>
    </source>
</evidence>
<keyword evidence="6" id="KW-0539">Nucleus</keyword>
<dbReference type="GO" id="GO:0000049">
    <property type="term" value="F:tRNA binding"/>
    <property type="evidence" value="ECO:0007669"/>
    <property type="project" value="TreeGrafter"/>
</dbReference>
<keyword evidence="15" id="KW-1185">Reference proteome</keyword>
<dbReference type="GO" id="GO:0005829">
    <property type="term" value="C:cytosol"/>
    <property type="evidence" value="ECO:0007669"/>
    <property type="project" value="TreeGrafter"/>
</dbReference>
<dbReference type="PANTHER" id="PTHR12747">
    <property type="entry name" value="ELONGATOR COMPLEX PROTEIN 1"/>
    <property type="match status" value="1"/>
</dbReference>
<dbReference type="SUPFAM" id="SSF69322">
    <property type="entry name" value="Tricorn protease domain 2"/>
    <property type="match status" value="1"/>
</dbReference>
<evidence type="ECO:0000256" key="6">
    <source>
        <dbReference type="PIRNR" id="PIRNR017233"/>
    </source>
</evidence>
<feature type="compositionally biased region" description="Polar residues" evidence="8">
    <location>
        <begin position="193"/>
        <end position="205"/>
    </location>
</feature>
<dbReference type="InterPro" id="IPR006849">
    <property type="entry name" value="Elp1"/>
</dbReference>
<feature type="coiled-coil region" evidence="7">
    <location>
        <begin position="1086"/>
        <end position="1120"/>
    </location>
</feature>
<evidence type="ECO:0000259" key="11">
    <source>
        <dbReference type="Pfam" id="PF23878"/>
    </source>
</evidence>
<evidence type="ECO:0000259" key="9">
    <source>
        <dbReference type="Pfam" id="PF04762"/>
    </source>
</evidence>
<feature type="domain" description="ELP1 first N-terminal beta-propeller" evidence="9">
    <location>
        <begin position="18"/>
        <end position="389"/>
    </location>
</feature>
<dbReference type="InterPro" id="IPR011048">
    <property type="entry name" value="Haem_d1_sf"/>
</dbReference>
<evidence type="ECO:0000313" key="14">
    <source>
        <dbReference type="EMBL" id="THH05467.1"/>
    </source>
</evidence>
<comment type="function">
    <text evidence="6">Component of the elongator complex which is required for multiple tRNA modifications, including mcm5U (5-methoxycarbonylmethyl uridine), mcm5s2U (5-methoxycarbonylmethyl-2-thiouridine), and ncm5U (5-carbamoylmethyl uridine). The elongator complex catalyzes formation of carboxymethyluridine in the wobble base at position 34 in tRNAs.</text>
</comment>
<evidence type="ECO:0000256" key="5">
    <source>
        <dbReference type="ARBA" id="ARBA00029535"/>
    </source>
</evidence>
<dbReference type="InterPro" id="IPR015943">
    <property type="entry name" value="WD40/YVTN_repeat-like_dom_sf"/>
</dbReference>
<feature type="compositionally biased region" description="Basic residues" evidence="8">
    <location>
        <begin position="1162"/>
        <end position="1174"/>
    </location>
</feature>
<feature type="domain" description="ELP1 alpha-solenoid" evidence="12">
    <location>
        <begin position="788"/>
        <end position="896"/>
    </location>
</feature>
<proteinExistence type="inferred from homology"/>
<comment type="caution">
    <text evidence="14">The sequence shown here is derived from an EMBL/GenBank/DDBJ whole genome shotgun (WGS) entry which is preliminary data.</text>
</comment>
<comment type="pathway">
    <text evidence="1">tRNA modification; 5-methoxycarbonylmethyl-2-thiouridine-tRNA biosynthesis.</text>
</comment>
<dbReference type="InterPro" id="IPR056166">
    <property type="entry name" value="TPR_ELP1"/>
</dbReference>
<gene>
    <name evidence="14" type="ORF">EW145_g4776</name>
</gene>
<evidence type="ECO:0000256" key="2">
    <source>
        <dbReference type="ARBA" id="ARBA00006086"/>
    </source>
</evidence>
<keyword evidence="3 6" id="KW-0963">Cytoplasm</keyword>
<sequence length="1305" mass="146266">MKSLSIAATRSWDIPFANISTAAFDVENNCAYLLSEKQNTPPDVDIEIFKLDASVSTEDYLVPLTTFSIQVFASGEGEAAQVVSFRFLSEAQSLSVITLGGDIGSVALDEMRVGEFEIIGSIDAGISAASWCPDESLVVLVTGDNKLLVMTSSFDVLLEQSLRSDREGEAQQVNVGWGSKQTQFHGSLGKTAAQATPLSPASVGSSPDDDKRARISWRGDGAFFVVSAFEAPNSSDGRARRVLRVYDRQGAFQIAAEPVAGLEHTLSWRPSGNLIASSQRFGFEGGGAGKAGRHDVVFFEKNGLRHGDFSLREEGKDKEGAIERRWKYRVKEMLWNADSSILAVLMEREEGDAVQLWTIGNYHWQVFSQDLCCDSNLPGRFTYATWHPENSLRLLLTASNRVLEYVFAWEAHVSRSVAPKDTGTVAVVDGTNLLLTSFRTQNIPPPMASYTLPIVGHGAARTPIHVAFSPTSDHLAVLNHFGQVKLWHLRTRTEFGRGKVFDPTLSCTIDLKSSLCNREARLLCLWELSESSQTLRVACLACKPDTDSLIIMDVVNKSVQEPKIVDLPSKNGRLMNSDSGIYWQSPEGKIIAISSLGECSALDNASMFVGRADSGRLYCALSGSGSTHLLSANSTSYTVASGFVIFTTTAHEAFFAPLATLLIFLSTLRINAESSSTDVPQWERRRVERGARIVTAVPSAMSLVLQMPRGNLETINPRPMVLVVVKQDIEAGDYKKAFLACRKHRLDLNILVEHNPAAFLENIPSFVDQIEDVDYLNLFLTNLGQSSLDPTKVSKYCDAVRCDLESRNLTKYVNSILTAHVVKKPADYEAGLYLLQRLRETDSELVEEAVKYIIFLVDADQLFDTALGMYDFSLVLLIAQHAQRDPREYLPFLRELRALPKFYQRHKIDDHLKRYTGALKNLYLAGPEYFEQALSYIEKHKLYHDALSLWKDNEADYERVLDMYGEYLFERREFRQAALVFVDAHKPPKALVAYERALLWQELFELAAHENTDAESFISMAYRVADELSAKKRFEEAARIYLDYAKNVRQCIGTFVQGNMFSEARRLISLYREPSLITEIVHPATLDSKSQISDDLEEMRSQLQKQAERLKELRVKKAEEPDAFYGFDEDPALHSVDVMTDISMAPTAFTRYTVAPTATSKASKRTSRSKRKMERKVGSGRKGTVDEEEYLLKSIAKLVTRFDTIQGDAAQLLPHLLQFTPKHRDEARNLQTQLTAFKIELQIAIDEIWVHKPGKSEEATAFEGASSWTIRMEEKRRERSTAVESILKPELKMAEREWKVEVLNI</sequence>
<accession>A0A4S4L2V3</accession>
<dbReference type="InterPro" id="IPR056165">
    <property type="entry name" value="Beta-prop_ELP1_2nd"/>
</dbReference>
<dbReference type="SUPFAM" id="SSF51004">
    <property type="entry name" value="C-terminal (heme d1) domain of cytochrome cd1-nitrite reductase"/>
    <property type="match status" value="1"/>
</dbReference>
<dbReference type="Pfam" id="PF23936">
    <property type="entry name" value="HB_ELP1"/>
    <property type="match status" value="1"/>
</dbReference>
<evidence type="ECO:0000256" key="4">
    <source>
        <dbReference type="ARBA" id="ARBA00022694"/>
    </source>
</evidence>
<evidence type="ECO:0000259" key="10">
    <source>
        <dbReference type="Pfam" id="PF23797"/>
    </source>
</evidence>
<dbReference type="PANTHER" id="PTHR12747:SF0">
    <property type="entry name" value="ELONGATOR COMPLEX PROTEIN 1"/>
    <property type="match status" value="1"/>
</dbReference>
<feature type="region of interest" description="Disordered" evidence="8">
    <location>
        <begin position="1157"/>
        <end position="1181"/>
    </location>
</feature>
<dbReference type="EMBL" id="SGPK01000259">
    <property type="protein sequence ID" value="THH05467.1"/>
    <property type="molecule type" value="Genomic_DNA"/>
</dbReference>
<feature type="domain" description="ELP1 TPR" evidence="11">
    <location>
        <begin position="903"/>
        <end position="1066"/>
    </location>
</feature>
<dbReference type="Pfam" id="PF23878">
    <property type="entry name" value="TPR_ELP1"/>
    <property type="match status" value="1"/>
</dbReference>
<reference evidence="14 15" key="1">
    <citation type="submission" date="2019-02" db="EMBL/GenBank/DDBJ databases">
        <title>Genome sequencing of the rare red list fungi Phellinidium pouzarii.</title>
        <authorList>
            <person name="Buettner E."/>
            <person name="Kellner H."/>
        </authorList>
    </citation>
    <scope>NUCLEOTIDE SEQUENCE [LARGE SCALE GENOMIC DNA]</scope>
    <source>
        <strain evidence="14 15">DSM 108285</strain>
    </source>
</reference>
<dbReference type="Pfam" id="PF04762">
    <property type="entry name" value="Beta-prop_ELP1_1st"/>
    <property type="match status" value="1"/>
</dbReference>
<keyword evidence="7" id="KW-0175">Coiled coil</keyword>
<comment type="similarity">
    <text evidence="2 6">Belongs to the ELP1/IKA1 family.</text>
</comment>
<feature type="region of interest" description="Disordered" evidence="8">
    <location>
        <begin position="186"/>
        <end position="211"/>
    </location>
</feature>
<organism evidence="14 15">
    <name type="scientific">Phellinidium pouzarii</name>
    <dbReference type="NCBI Taxonomy" id="167371"/>
    <lineage>
        <taxon>Eukaryota</taxon>
        <taxon>Fungi</taxon>
        <taxon>Dikarya</taxon>
        <taxon>Basidiomycota</taxon>
        <taxon>Agaricomycotina</taxon>
        <taxon>Agaricomycetes</taxon>
        <taxon>Hymenochaetales</taxon>
        <taxon>Hymenochaetaceae</taxon>
        <taxon>Phellinidium</taxon>
    </lineage>
</organism>
<evidence type="ECO:0000259" key="12">
    <source>
        <dbReference type="Pfam" id="PF23925"/>
    </source>
</evidence>
<feature type="domain" description="ELP1 three-helical bundle" evidence="13">
    <location>
        <begin position="1080"/>
        <end position="1248"/>
    </location>
</feature>
<dbReference type="InterPro" id="IPR056169">
    <property type="entry name" value="HB_ELP1"/>
</dbReference>
<dbReference type="Gene3D" id="2.130.10.10">
    <property type="entry name" value="YVTN repeat-like/Quinoprotein amine dehydrogenase"/>
    <property type="match status" value="1"/>
</dbReference>
<name>A0A4S4L2V3_9AGAM</name>
<keyword evidence="4" id="KW-0819">tRNA processing</keyword>
<dbReference type="GO" id="GO:0005634">
    <property type="term" value="C:nucleus"/>
    <property type="evidence" value="ECO:0007669"/>
    <property type="project" value="UniProtKB-SubCell"/>
</dbReference>
<evidence type="ECO:0000259" key="13">
    <source>
        <dbReference type="Pfam" id="PF23936"/>
    </source>
</evidence>
<protein>
    <recommendedName>
        <fullName evidence="5 6">Elongator complex protein 1</fullName>
    </recommendedName>
</protein>
<dbReference type="GO" id="GO:0002926">
    <property type="term" value="P:tRNA wobble base 5-methoxycarbonylmethyl-2-thiouridinylation"/>
    <property type="evidence" value="ECO:0007669"/>
    <property type="project" value="TreeGrafter"/>
</dbReference>
<dbReference type="InterPro" id="IPR056164">
    <property type="entry name" value="Beta-prop_ELP1_1st"/>
</dbReference>
<feature type="domain" description="ELP1 alpha-solenoid" evidence="12">
    <location>
        <begin position="718"/>
        <end position="785"/>
    </location>
</feature>
<evidence type="ECO:0000256" key="8">
    <source>
        <dbReference type="SAM" id="MobiDB-lite"/>
    </source>
</evidence>